<evidence type="ECO:0000256" key="1">
    <source>
        <dbReference type="PROSITE-ProRule" id="PRU00076"/>
    </source>
</evidence>
<comment type="caution">
    <text evidence="1">Lacks conserved residue(s) required for the propagation of feature annotation.</text>
</comment>
<feature type="region of interest" description="Disordered" evidence="2">
    <location>
        <begin position="143"/>
        <end position="169"/>
    </location>
</feature>
<dbReference type="Proteomes" id="UP000276991">
    <property type="component" value="Unassembled WGS sequence"/>
</dbReference>
<proteinExistence type="predicted"/>
<feature type="compositionally biased region" description="Acidic residues" evidence="2">
    <location>
        <begin position="146"/>
        <end position="155"/>
    </location>
</feature>
<dbReference type="EMBL" id="UPTC01002396">
    <property type="protein sequence ID" value="VBB33420.1"/>
    <property type="molecule type" value="Genomic_DNA"/>
</dbReference>
<reference evidence="4 5" key="1">
    <citation type="submission" date="2018-08" db="EMBL/GenBank/DDBJ databases">
        <authorList>
            <person name="Laetsch R D."/>
            <person name="Stevens L."/>
            <person name="Kumar S."/>
            <person name="Blaxter L. M."/>
        </authorList>
    </citation>
    <scope>NUCLEOTIDE SEQUENCE [LARGE SCALE GENOMIC DNA]</scope>
</reference>
<dbReference type="OrthoDB" id="5870055at2759"/>
<dbReference type="SUPFAM" id="SSF57196">
    <property type="entry name" value="EGF/Laminin"/>
    <property type="match status" value="1"/>
</dbReference>
<feature type="domain" description="EGF-like" evidence="3">
    <location>
        <begin position="32"/>
        <end position="71"/>
    </location>
</feature>
<sequence length="302" mass="34951">MRIVSVLLYTLMYSSSTRKDTSAQQRKAFVNPQSECRIKCLNGGFCAYLVDNPSIHTCLCLLNVYYGDRCQYAVAETTTLATVSTERPFSHHSGREQLEIEHRRHEPPIQSGKFSDDESTRYDEISQFGHTKVYQVKEAKSVTSTEEMEMDDYTEGWDTTTGNDDEYSYDDRATDPLDTVRSESSMPVWLQESDDYRAVTGQRNPQRIYLNKKKTDQMVTRLNKDKRMKTDEETLAQWTIENDNSDSQELMTESESMDSGWMISKRRRVITSGTAVVTNNLLQSTFSFIFLIMPLLRWLQFV</sequence>
<protein>
    <recommendedName>
        <fullName evidence="3">EGF-like domain-containing protein</fullName>
    </recommendedName>
</protein>
<evidence type="ECO:0000313" key="4">
    <source>
        <dbReference type="EMBL" id="VBB33420.1"/>
    </source>
</evidence>
<feature type="disulfide bond" evidence="1">
    <location>
        <begin position="36"/>
        <end position="46"/>
    </location>
</feature>
<dbReference type="PROSITE" id="PS50026">
    <property type="entry name" value="EGF_3"/>
    <property type="match status" value="1"/>
</dbReference>
<accession>A0A498SND5</accession>
<evidence type="ECO:0000256" key="2">
    <source>
        <dbReference type="SAM" id="MobiDB-lite"/>
    </source>
</evidence>
<evidence type="ECO:0000313" key="5">
    <source>
        <dbReference type="Proteomes" id="UP000276991"/>
    </source>
</evidence>
<organism evidence="4 5">
    <name type="scientific">Acanthocheilonema viteae</name>
    <name type="common">Filarial nematode worm</name>
    <name type="synonym">Dipetalonema viteae</name>
    <dbReference type="NCBI Taxonomy" id="6277"/>
    <lineage>
        <taxon>Eukaryota</taxon>
        <taxon>Metazoa</taxon>
        <taxon>Ecdysozoa</taxon>
        <taxon>Nematoda</taxon>
        <taxon>Chromadorea</taxon>
        <taxon>Rhabditida</taxon>
        <taxon>Spirurina</taxon>
        <taxon>Spiruromorpha</taxon>
        <taxon>Filarioidea</taxon>
        <taxon>Onchocercidae</taxon>
        <taxon>Acanthocheilonema</taxon>
    </lineage>
</organism>
<gene>
    <name evidence="4" type="ORF">NAV_LOCUS8211</name>
</gene>
<keyword evidence="1" id="KW-0245">EGF-like domain</keyword>
<name>A0A498SND5_ACAVI</name>
<evidence type="ECO:0000259" key="3">
    <source>
        <dbReference type="PROSITE" id="PS50026"/>
    </source>
</evidence>
<dbReference type="AlphaFoldDB" id="A0A498SND5"/>
<keyword evidence="5" id="KW-1185">Reference proteome</keyword>
<dbReference type="InterPro" id="IPR000742">
    <property type="entry name" value="EGF"/>
</dbReference>
<keyword evidence="1" id="KW-1015">Disulfide bond</keyword>